<accession>A0A2S3R8Q3</accession>
<dbReference type="SUPFAM" id="SSF56801">
    <property type="entry name" value="Acetyl-CoA synthetase-like"/>
    <property type="match status" value="1"/>
</dbReference>
<dbReference type="InterPro" id="IPR020845">
    <property type="entry name" value="AMP-binding_CS"/>
</dbReference>
<dbReference type="PANTHER" id="PTHR43767">
    <property type="entry name" value="LONG-CHAIN-FATTY-ACID--COA LIGASE"/>
    <property type="match status" value="1"/>
</dbReference>
<name>A0A2S3R8Q3_VIBVL</name>
<dbReference type="Gene3D" id="3.40.50.12780">
    <property type="entry name" value="N-terminal domain of ligase-like"/>
    <property type="match status" value="1"/>
</dbReference>
<dbReference type="SUPFAM" id="SSF48613">
    <property type="entry name" value="Heme oxygenase-like"/>
    <property type="match status" value="1"/>
</dbReference>
<dbReference type="PROSITE" id="PS00455">
    <property type="entry name" value="AMP_BINDING"/>
    <property type="match status" value="1"/>
</dbReference>
<keyword evidence="2" id="KW-0812">Transmembrane</keyword>
<organism evidence="4 5">
    <name type="scientific">Vibrio vulnificus</name>
    <dbReference type="NCBI Taxonomy" id="672"/>
    <lineage>
        <taxon>Bacteria</taxon>
        <taxon>Pseudomonadati</taxon>
        <taxon>Pseudomonadota</taxon>
        <taxon>Gammaproteobacteria</taxon>
        <taxon>Vibrionales</taxon>
        <taxon>Vibrionaceae</taxon>
        <taxon>Vibrio</taxon>
    </lineage>
</organism>
<evidence type="ECO:0000313" key="4">
    <source>
        <dbReference type="EMBL" id="POB50088.1"/>
    </source>
</evidence>
<dbReference type="InterPro" id="IPR000873">
    <property type="entry name" value="AMP-dep_synth/lig_dom"/>
</dbReference>
<protein>
    <submittedName>
        <fullName evidence="4">Long-chain acyl-CoA synthetase</fullName>
    </submittedName>
</protein>
<evidence type="ECO:0000256" key="2">
    <source>
        <dbReference type="SAM" id="Phobius"/>
    </source>
</evidence>
<proteinExistence type="predicted"/>
<dbReference type="InterPro" id="IPR042099">
    <property type="entry name" value="ANL_N_sf"/>
</dbReference>
<keyword evidence="2" id="KW-1133">Transmembrane helix</keyword>
<dbReference type="PANTHER" id="PTHR43767:SF8">
    <property type="entry name" value="LONG-CHAIN-FATTY-ACID--COA LIGASE"/>
    <property type="match status" value="1"/>
</dbReference>
<keyword evidence="2" id="KW-0472">Membrane</keyword>
<keyword evidence="1" id="KW-0436">Ligase</keyword>
<dbReference type="AlphaFoldDB" id="A0A2S3R8Q3"/>
<dbReference type="Pfam" id="PF14518">
    <property type="entry name" value="Haem_oxygenas_2"/>
    <property type="match status" value="1"/>
</dbReference>
<dbReference type="SMART" id="SM01236">
    <property type="entry name" value="Haem_oxygenase_2"/>
    <property type="match status" value="1"/>
</dbReference>
<feature type="transmembrane region" description="Helical" evidence="2">
    <location>
        <begin position="65"/>
        <end position="88"/>
    </location>
</feature>
<reference evidence="4 5" key="1">
    <citation type="journal article" date="2018" name="Front. Microbiol.">
        <title>Phylogeny of Vibrio vulnificus from the Analysis of the Core-Genome: Implications for Intra-Species Taxonomy.</title>
        <authorList>
            <person name="Roig F.J."/>
            <person name="Gonzalez-Candelas F."/>
            <person name="Sanjuan E."/>
            <person name="Fouz B."/>
            <person name="Feil E.J."/>
            <person name="Llorens C."/>
            <person name="Baker-Austin C."/>
            <person name="Oliver J.D."/>
            <person name="Danin-Poleg Y."/>
            <person name="Gibas C.J."/>
            <person name="Kashi Y."/>
            <person name="Gulig P.A."/>
            <person name="Morrison S.S."/>
            <person name="Amaro C."/>
        </authorList>
    </citation>
    <scope>NUCLEOTIDE SEQUENCE [LARGE SCALE GENOMIC DNA]</scope>
    <source>
        <strain evidence="4 5">CECT4608</strain>
    </source>
</reference>
<evidence type="ECO:0000313" key="5">
    <source>
        <dbReference type="Proteomes" id="UP000237466"/>
    </source>
</evidence>
<gene>
    <name evidence="4" type="ORF">CRN52_00500</name>
</gene>
<dbReference type="InterPro" id="IPR050237">
    <property type="entry name" value="ATP-dep_AMP-bd_enzyme"/>
</dbReference>
<feature type="domain" description="AMP-dependent synthetase/ligase" evidence="3">
    <location>
        <begin position="143"/>
        <end position="336"/>
    </location>
</feature>
<feature type="domain" description="AMP-dependent synthetase/ligase" evidence="3">
    <location>
        <begin position="9"/>
        <end position="107"/>
    </location>
</feature>
<sequence>MNLIIQTLQQYAEQRPEQVAFFGLNDEGREQSYTYQQLLQAVRQTAQQLQERNISALALRAENSLNWLIVDLAAIMANVVIVPIPMFFAPQQVTHSLEAAGITYLLGDWQSDAQQYLGEMAGLALYHRPCDGEVGYLPNTGKITFTSGSTGTPKGVCLSHEHLANVSQALANGLALTQGEHLVLLPLSTLLENITGIYVPLLLGLPSIILPGHKVGLLGSSQFDPTLFAKALAHYHPATLVLTPALLMALIGVVHAKPELAHSLRFVAVGGAKVAAGLIHQAHCLGIPAFEGYGLSECGSVVCLNLPQNHQVGSCGQPLPHCQVRISDDGELLVKGNSALGYLQQPFAQEWLATGDLASIDEQGYVHLSGRKKNLIITAYGRNVCPEWLESQAQIFLPGQPFIVTGDGQQALCAIAQPSSQLAQQLITLNASLPDYARIHYLIEVEQLTTISDWFTANGKLQRQNVERDAAFLLTQQPTHFLQHPVQITELTKQPTTLPTEVPMHTFFDQLKQHTLTAQQEMLQAPVIGQVMSGAISKSLYIAFLTQAYHHVKHTVPLLMACGGRLSGQYEWVREALAEYIDEEKGHQEWILNDIRACGGDAIAVKNNLGDGKAGRAIELMMAYLYHHIDRHNPLALFGMVWVLEGTSVGIGGQMAQQIQRTLQLPSEAMSYLTSHSVLDQSHLQFFERLMNQITDPNDQQVIIDSANMVFSLYGEMLRSLGEHTQQQAA</sequence>
<dbReference type="InterPro" id="IPR016084">
    <property type="entry name" value="Haem_Oase-like_multi-hlx"/>
</dbReference>
<evidence type="ECO:0000259" key="3">
    <source>
        <dbReference type="Pfam" id="PF00501"/>
    </source>
</evidence>
<dbReference type="GO" id="GO:0016874">
    <property type="term" value="F:ligase activity"/>
    <property type="evidence" value="ECO:0007669"/>
    <property type="project" value="UniProtKB-KW"/>
</dbReference>
<dbReference type="Pfam" id="PF00501">
    <property type="entry name" value="AMP-binding"/>
    <property type="match status" value="2"/>
</dbReference>
<comment type="caution">
    <text evidence="4">The sequence shown here is derived from an EMBL/GenBank/DDBJ whole genome shotgun (WGS) entry which is preliminary data.</text>
</comment>
<dbReference type="Proteomes" id="UP000237466">
    <property type="component" value="Unassembled WGS sequence"/>
</dbReference>
<evidence type="ECO:0000256" key="1">
    <source>
        <dbReference type="ARBA" id="ARBA00022598"/>
    </source>
</evidence>
<dbReference type="EMBL" id="PDGH01000008">
    <property type="protein sequence ID" value="POB50088.1"/>
    <property type="molecule type" value="Genomic_DNA"/>
</dbReference>
<dbReference type="Gene3D" id="1.20.910.10">
    <property type="entry name" value="Heme oxygenase-like"/>
    <property type="match status" value="1"/>
</dbReference>